<feature type="compositionally biased region" description="Pro residues" evidence="1">
    <location>
        <begin position="455"/>
        <end position="465"/>
    </location>
</feature>
<feature type="compositionally biased region" description="Pro residues" evidence="1">
    <location>
        <begin position="276"/>
        <end position="285"/>
    </location>
</feature>
<sequence>MFITDRLFVNAMDTQLPNAPTKPLVAPSPPVPPPPPGCAGAVLLPHWRNEPLPSHLAPSKEQIEKEQYAHLPDKLLNTLNKDKKPFTYTPSGVSGVQKGQLDLTNIRSPKMKKRLLRNLAADEEDEDQGSDAERVTRSETPEVLSKQKPPNNIRRAVTPEVPQKQHLYSSPNPPLNGTNFPDIQKQINRDFESFIQKQMKEMETSLKNRQNNGSIDVNGLEPEVQELLDSYANRQTVVSPKATPREDDLIITNGVDNNYVKPESTKPVAIPQARAPAPPPPPPPPHRMDNKKEIEKFEQISMETEKSFESPNHTQYPSQSNRFYETKEATSFETFGKSVPNRGPGVWRPSNQFVDDMYGTQSQSTSPYGSLTRGYNRNDLRSPQPYQSPQSVDNTRGRNWSQSSSAQPRVGQRSASVEPTYSRSVDIPSNLFRSGLSEVPNYNSRPKPFYLSSEPPTPTATPPPQFMSASQPQPMQGPSPPTRDNQFSTFGKNVWPQKISYQNDFRASDTECSPRTKYLDGMYAQITAPEDWDRSNSSTPIARPPVDRNIKFADRIVTSPDRTGFKSPEPPKPILKKKLPPSERPPDPTPSKYMGANIPSRSFRFLQLMTGEDIDNQFITDNNTPNGLENRSQKPKTGYESCKQFNKAVTYSDYDNDFGTDF</sequence>
<dbReference type="EMBL" id="OC854605">
    <property type="protein sequence ID" value="CAD7619696.1"/>
    <property type="molecule type" value="Genomic_DNA"/>
</dbReference>
<feature type="compositionally biased region" description="Basic and acidic residues" evidence="1">
    <location>
        <begin position="131"/>
        <end position="140"/>
    </location>
</feature>
<feature type="compositionally biased region" description="Polar residues" evidence="1">
    <location>
        <begin position="349"/>
        <end position="375"/>
    </location>
</feature>
<feature type="region of interest" description="Disordered" evidence="1">
    <location>
        <begin position="616"/>
        <end position="639"/>
    </location>
</feature>
<feature type="compositionally biased region" description="Polar residues" evidence="1">
    <location>
        <begin position="384"/>
        <end position="422"/>
    </location>
</feature>
<evidence type="ECO:0000313" key="2">
    <source>
        <dbReference type="EMBL" id="CAD7619696.1"/>
    </source>
</evidence>
<proteinExistence type="predicted"/>
<dbReference type="AlphaFoldDB" id="A0A7R9PT73"/>
<organism evidence="2">
    <name type="scientific">Medioppia subpectinata</name>
    <dbReference type="NCBI Taxonomy" id="1979941"/>
    <lineage>
        <taxon>Eukaryota</taxon>
        <taxon>Metazoa</taxon>
        <taxon>Ecdysozoa</taxon>
        <taxon>Arthropoda</taxon>
        <taxon>Chelicerata</taxon>
        <taxon>Arachnida</taxon>
        <taxon>Acari</taxon>
        <taxon>Acariformes</taxon>
        <taxon>Sarcoptiformes</taxon>
        <taxon>Oribatida</taxon>
        <taxon>Brachypylina</taxon>
        <taxon>Oppioidea</taxon>
        <taxon>Oppiidae</taxon>
        <taxon>Medioppia</taxon>
    </lineage>
</organism>
<feature type="compositionally biased region" description="Polar residues" evidence="1">
    <location>
        <begin position="309"/>
        <end position="323"/>
    </location>
</feature>
<protein>
    <submittedName>
        <fullName evidence="2">Uncharacterized protein</fullName>
    </submittedName>
</protein>
<name>A0A7R9PT73_9ACAR</name>
<dbReference type="PANTHER" id="PTHR48125">
    <property type="entry name" value="LP07818P1"/>
    <property type="match status" value="1"/>
</dbReference>
<gene>
    <name evidence="2" type="ORF">OSB1V03_LOCUS196</name>
</gene>
<reference evidence="2" key="1">
    <citation type="submission" date="2020-11" db="EMBL/GenBank/DDBJ databases">
        <authorList>
            <person name="Tran Van P."/>
        </authorList>
    </citation>
    <scope>NUCLEOTIDE SEQUENCE</scope>
</reference>
<feature type="region of interest" description="Disordered" evidence="1">
    <location>
        <begin position="556"/>
        <end position="597"/>
    </location>
</feature>
<feature type="region of interest" description="Disordered" evidence="1">
    <location>
        <begin position="120"/>
        <end position="181"/>
    </location>
</feature>
<dbReference type="EMBL" id="CAJPIZ010000030">
    <property type="protein sequence ID" value="CAG2100126.1"/>
    <property type="molecule type" value="Genomic_DNA"/>
</dbReference>
<evidence type="ECO:0000256" key="1">
    <source>
        <dbReference type="SAM" id="MobiDB-lite"/>
    </source>
</evidence>
<feature type="compositionally biased region" description="Basic and acidic residues" evidence="1">
    <location>
        <begin position="286"/>
        <end position="308"/>
    </location>
</feature>
<dbReference type="PANTHER" id="PTHR48125:SF12">
    <property type="entry name" value="AT HOOK TRANSCRIPTION FACTOR FAMILY-RELATED"/>
    <property type="match status" value="1"/>
</dbReference>
<feature type="region of interest" description="Disordered" evidence="1">
    <location>
        <begin position="266"/>
        <end position="422"/>
    </location>
</feature>
<keyword evidence="3" id="KW-1185">Reference proteome</keyword>
<evidence type="ECO:0000313" key="3">
    <source>
        <dbReference type="Proteomes" id="UP000759131"/>
    </source>
</evidence>
<dbReference type="OrthoDB" id="6107953at2759"/>
<feature type="compositionally biased region" description="Acidic residues" evidence="1">
    <location>
        <begin position="121"/>
        <end position="130"/>
    </location>
</feature>
<dbReference type="Proteomes" id="UP000759131">
    <property type="component" value="Unassembled WGS sequence"/>
</dbReference>
<accession>A0A7R9PT73</accession>
<feature type="compositionally biased region" description="Polar residues" evidence="1">
    <location>
        <begin position="166"/>
        <end position="181"/>
    </location>
</feature>
<feature type="region of interest" description="Disordered" evidence="1">
    <location>
        <begin position="445"/>
        <end position="490"/>
    </location>
</feature>
<feature type="compositionally biased region" description="Polar residues" evidence="1">
    <location>
        <begin position="617"/>
        <end position="630"/>
    </location>
</feature>